<accession>A0A4R6T1V6</accession>
<dbReference type="InterPro" id="IPR014710">
    <property type="entry name" value="RmlC-like_jellyroll"/>
</dbReference>
<dbReference type="PANTHER" id="PTHR33387">
    <property type="entry name" value="RMLC-LIKE JELLY ROLL FOLD PROTEIN"/>
    <property type="match status" value="1"/>
</dbReference>
<dbReference type="Gene3D" id="2.60.120.10">
    <property type="entry name" value="Jelly Rolls"/>
    <property type="match status" value="1"/>
</dbReference>
<dbReference type="InterPro" id="IPR011051">
    <property type="entry name" value="RmlC_Cupin_sf"/>
</dbReference>
<dbReference type="InterPro" id="IPR039935">
    <property type="entry name" value="YML079W-like"/>
</dbReference>
<comment type="caution">
    <text evidence="2">The sequence shown here is derived from an EMBL/GenBank/DDBJ whole genome shotgun (WGS) entry which is preliminary data.</text>
</comment>
<name>A0A4R6T1V6_9SPHI</name>
<dbReference type="RefSeq" id="WP_133574561.1">
    <property type="nucleotide sequence ID" value="NZ_SNYC01000003.1"/>
</dbReference>
<feature type="domain" description="DUF985" evidence="1">
    <location>
        <begin position="8"/>
        <end position="141"/>
    </location>
</feature>
<dbReference type="Pfam" id="PF06172">
    <property type="entry name" value="Cupin_5"/>
    <property type="match status" value="1"/>
</dbReference>
<protein>
    <recommendedName>
        <fullName evidence="1">DUF985 domain-containing protein</fullName>
    </recommendedName>
</protein>
<dbReference type="AlphaFoldDB" id="A0A4R6T1V6"/>
<dbReference type="InterPro" id="IPR009327">
    <property type="entry name" value="Cupin_DUF985"/>
</dbReference>
<dbReference type="OrthoDB" id="9798288at2"/>
<sequence length="162" mass="18723">METYTSLYWIERYKMEPHPEGGYYRETYRSAQQIVSPAVKEDRSACTSIHYLLENDDFSGFHRLWADEIWYFHLGAAVGLHLLSEDGTYQMIELSSGVNGMLSLAIPAGYWFAAELTGKRGFSLVSCAVAPGFDFRDFEMADKEKLNQQYPQHRDIIMRLCR</sequence>
<evidence type="ECO:0000313" key="2">
    <source>
        <dbReference type="EMBL" id="TDQ11490.1"/>
    </source>
</evidence>
<dbReference type="CDD" id="cd06121">
    <property type="entry name" value="cupin_YML079wp"/>
    <property type="match status" value="1"/>
</dbReference>
<dbReference type="Proteomes" id="UP000295620">
    <property type="component" value="Unassembled WGS sequence"/>
</dbReference>
<organism evidence="2 3">
    <name type="scientific">Pedobacter metabolipauper</name>
    <dbReference type="NCBI Taxonomy" id="425513"/>
    <lineage>
        <taxon>Bacteria</taxon>
        <taxon>Pseudomonadati</taxon>
        <taxon>Bacteroidota</taxon>
        <taxon>Sphingobacteriia</taxon>
        <taxon>Sphingobacteriales</taxon>
        <taxon>Sphingobacteriaceae</taxon>
        <taxon>Pedobacter</taxon>
    </lineage>
</organism>
<dbReference type="EMBL" id="SNYC01000003">
    <property type="protein sequence ID" value="TDQ11490.1"/>
    <property type="molecule type" value="Genomic_DNA"/>
</dbReference>
<gene>
    <name evidence="2" type="ORF">ATK78_0613</name>
</gene>
<proteinExistence type="predicted"/>
<dbReference type="PANTHER" id="PTHR33387:SF3">
    <property type="entry name" value="DUF985 DOMAIN-CONTAINING PROTEIN"/>
    <property type="match status" value="1"/>
</dbReference>
<evidence type="ECO:0000259" key="1">
    <source>
        <dbReference type="Pfam" id="PF06172"/>
    </source>
</evidence>
<reference evidence="2 3" key="1">
    <citation type="submission" date="2019-03" db="EMBL/GenBank/DDBJ databases">
        <title>Genomic Encyclopedia of Archaeal and Bacterial Type Strains, Phase II (KMG-II): from individual species to whole genera.</title>
        <authorList>
            <person name="Goeker M."/>
        </authorList>
    </citation>
    <scope>NUCLEOTIDE SEQUENCE [LARGE SCALE GENOMIC DNA]</scope>
    <source>
        <strain evidence="2 3">DSM 19035</strain>
    </source>
</reference>
<dbReference type="SUPFAM" id="SSF51182">
    <property type="entry name" value="RmlC-like cupins"/>
    <property type="match status" value="1"/>
</dbReference>
<keyword evidence="3" id="KW-1185">Reference proteome</keyword>
<evidence type="ECO:0000313" key="3">
    <source>
        <dbReference type="Proteomes" id="UP000295620"/>
    </source>
</evidence>